<accession>A0A0E9XEJ0</accession>
<dbReference type="AlphaFoldDB" id="A0A0E9XEJ0"/>
<proteinExistence type="predicted"/>
<dbReference type="EMBL" id="GBXM01007410">
    <property type="protein sequence ID" value="JAI01168.1"/>
    <property type="molecule type" value="Transcribed_RNA"/>
</dbReference>
<reference evidence="1" key="1">
    <citation type="submission" date="2014-11" db="EMBL/GenBank/DDBJ databases">
        <authorList>
            <person name="Amaro Gonzalez C."/>
        </authorList>
    </citation>
    <scope>NUCLEOTIDE SEQUENCE</scope>
</reference>
<organism evidence="1">
    <name type="scientific">Anguilla anguilla</name>
    <name type="common">European freshwater eel</name>
    <name type="synonym">Muraena anguilla</name>
    <dbReference type="NCBI Taxonomy" id="7936"/>
    <lineage>
        <taxon>Eukaryota</taxon>
        <taxon>Metazoa</taxon>
        <taxon>Chordata</taxon>
        <taxon>Craniata</taxon>
        <taxon>Vertebrata</taxon>
        <taxon>Euteleostomi</taxon>
        <taxon>Actinopterygii</taxon>
        <taxon>Neopterygii</taxon>
        <taxon>Teleostei</taxon>
        <taxon>Anguilliformes</taxon>
        <taxon>Anguillidae</taxon>
        <taxon>Anguilla</taxon>
    </lineage>
</organism>
<name>A0A0E9XEJ0_ANGAN</name>
<sequence>MYMGNLQITENKTNHLQFKGKCTYKLCGTLA</sequence>
<protein>
    <submittedName>
        <fullName evidence="1">Uncharacterized protein</fullName>
    </submittedName>
</protein>
<evidence type="ECO:0000313" key="1">
    <source>
        <dbReference type="EMBL" id="JAI01168.1"/>
    </source>
</evidence>
<reference evidence="1" key="2">
    <citation type="journal article" date="2015" name="Fish Shellfish Immunol.">
        <title>Early steps in the European eel (Anguilla anguilla)-Vibrio vulnificus interaction in the gills: Role of the RtxA13 toxin.</title>
        <authorList>
            <person name="Callol A."/>
            <person name="Pajuelo D."/>
            <person name="Ebbesson L."/>
            <person name="Teles M."/>
            <person name="MacKenzie S."/>
            <person name="Amaro C."/>
        </authorList>
    </citation>
    <scope>NUCLEOTIDE SEQUENCE</scope>
</reference>